<reference evidence="1 2" key="1">
    <citation type="journal article" date="2013" name="BMC Genomics">
        <title>Genome sequencing and comparative genomics of honey bee microsporidia, Nosema apis reveal novel insights into host-parasite interactions.</title>
        <authorList>
            <person name="Chen Yp."/>
            <person name="Pettis J.S."/>
            <person name="Zhao Y."/>
            <person name="Liu X."/>
            <person name="Tallon L.J."/>
            <person name="Sadzewicz L.D."/>
            <person name="Li R."/>
            <person name="Zheng H."/>
            <person name="Huang S."/>
            <person name="Zhang X."/>
            <person name="Hamilton M.C."/>
            <person name="Pernal S.F."/>
            <person name="Melathopoulos A.P."/>
            <person name="Yan X."/>
            <person name="Evans J.D."/>
        </authorList>
    </citation>
    <scope>NUCLEOTIDE SEQUENCE [LARGE SCALE GENOMIC DNA]</scope>
    <source>
        <strain evidence="1 2">BRL 01</strain>
    </source>
</reference>
<dbReference type="Proteomes" id="UP000053780">
    <property type="component" value="Unassembled WGS sequence"/>
</dbReference>
<evidence type="ECO:0000313" key="1">
    <source>
        <dbReference type="EMBL" id="EQB61976.1"/>
    </source>
</evidence>
<dbReference type="HOGENOM" id="CLU_1722886_0_0_1"/>
<dbReference type="EMBL" id="KE647055">
    <property type="protein sequence ID" value="EQB61976.1"/>
    <property type="molecule type" value="Genomic_DNA"/>
</dbReference>
<keyword evidence="2" id="KW-1185">Reference proteome</keyword>
<evidence type="ECO:0000313" key="2">
    <source>
        <dbReference type="Proteomes" id="UP000053780"/>
    </source>
</evidence>
<protein>
    <submittedName>
        <fullName evidence="1">Uncharacterized protein</fullName>
    </submittedName>
</protein>
<accession>T0MFW8</accession>
<dbReference type="AlphaFoldDB" id="T0MFW8"/>
<organism evidence="1 2">
    <name type="scientific">Vairimorpha apis BRL 01</name>
    <dbReference type="NCBI Taxonomy" id="1037528"/>
    <lineage>
        <taxon>Eukaryota</taxon>
        <taxon>Fungi</taxon>
        <taxon>Fungi incertae sedis</taxon>
        <taxon>Microsporidia</taxon>
        <taxon>Nosematidae</taxon>
        <taxon>Vairimorpha</taxon>
    </lineage>
</organism>
<sequence length="152" mass="17728">MKFQDYIQSLSNFNLKKITENKYILIENKKTLILTPDNMHSEEEIRDLLKKDDFDPNIKTSVLYNHESKTSSSLFSVGDDDLHPPIGKFSRKPKGSKFNPEDLVCDIKKSDIYPNKKSDPDNDNLEKKEEMIKIHFFIKANTVFILKINLYA</sequence>
<dbReference type="OrthoDB" id="10538608at2759"/>
<dbReference type="VEuPathDB" id="MicrosporidiaDB:NAPIS_ORF00446"/>
<proteinExistence type="predicted"/>
<gene>
    <name evidence="1" type="ORF">NAPIS_ORF00446</name>
</gene>
<name>T0MFW8_9MICR</name>